<organism evidence="3 4">
    <name type="scientific">Isoalcanivorax beigongshangi</name>
    <dbReference type="NCBI Taxonomy" id="3238810"/>
    <lineage>
        <taxon>Bacteria</taxon>
        <taxon>Pseudomonadati</taxon>
        <taxon>Pseudomonadota</taxon>
        <taxon>Gammaproteobacteria</taxon>
        <taxon>Oceanospirillales</taxon>
        <taxon>Alcanivoracaceae</taxon>
        <taxon>Isoalcanivorax</taxon>
    </lineage>
</organism>
<evidence type="ECO:0000313" key="4">
    <source>
        <dbReference type="Proteomes" id="UP001562065"/>
    </source>
</evidence>
<dbReference type="PROSITE" id="PS51257">
    <property type="entry name" value="PROKAR_LIPOPROTEIN"/>
    <property type="match status" value="1"/>
</dbReference>
<comment type="caution">
    <text evidence="3">The sequence shown here is derived from an EMBL/GenBank/DDBJ whole genome shotgun (WGS) entry which is preliminary data.</text>
</comment>
<keyword evidence="1" id="KW-0732">Signal</keyword>
<evidence type="ECO:0000256" key="1">
    <source>
        <dbReference type="SAM" id="SignalP"/>
    </source>
</evidence>
<dbReference type="Gene3D" id="2.40.50.540">
    <property type="match status" value="1"/>
</dbReference>
<gene>
    <name evidence="3" type="ORF">AB5I84_01565</name>
</gene>
<dbReference type="InterPro" id="IPR038670">
    <property type="entry name" value="HslJ-like_sf"/>
</dbReference>
<name>A0ABV4AE74_9GAMM</name>
<reference evidence="3 4" key="1">
    <citation type="submission" date="2024-07" db="EMBL/GenBank/DDBJ databases">
        <authorList>
            <person name="Ren Q."/>
        </authorList>
    </citation>
    <scope>NUCLEOTIDE SEQUENCE [LARGE SCALE GENOMIC DNA]</scope>
    <source>
        <strain evidence="3 4">REN37</strain>
    </source>
</reference>
<dbReference type="RefSeq" id="WP_369454074.1">
    <property type="nucleotide sequence ID" value="NZ_JBGCUO010000001.1"/>
</dbReference>
<keyword evidence="4" id="KW-1185">Reference proteome</keyword>
<proteinExistence type="predicted"/>
<feature type="domain" description="DUF306" evidence="2">
    <location>
        <begin position="315"/>
        <end position="428"/>
    </location>
</feature>
<feature type="chain" id="PRO_5046278668" evidence="1">
    <location>
        <begin position="24"/>
        <end position="434"/>
    </location>
</feature>
<dbReference type="InterPro" id="IPR053147">
    <property type="entry name" value="Hsp_HslJ-like"/>
</dbReference>
<accession>A0ABV4AE74</accession>
<dbReference type="Pfam" id="PF03724">
    <property type="entry name" value="META"/>
    <property type="match status" value="1"/>
</dbReference>
<evidence type="ECO:0000313" key="3">
    <source>
        <dbReference type="EMBL" id="MEY1660832.1"/>
    </source>
</evidence>
<evidence type="ECO:0000259" key="2">
    <source>
        <dbReference type="Pfam" id="PF03724"/>
    </source>
</evidence>
<dbReference type="InterPro" id="IPR005184">
    <property type="entry name" value="DUF306_Meta_HslJ"/>
</dbReference>
<dbReference type="Proteomes" id="UP001562065">
    <property type="component" value="Unassembled WGS sequence"/>
</dbReference>
<dbReference type="InterPro" id="IPR038139">
    <property type="entry name" value="NlpE_C_sf"/>
</dbReference>
<dbReference type="Gene3D" id="2.40.128.270">
    <property type="match status" value="1"/>
</dbReference>
<feature type="signal peptide" evidence="1">
    <location>
        <begin position="1"/>
        <end position="23"/>
    </location>
</feature>
<dbReference type="EMBL" id="JBGCUO010000001">
    <property type="protein sequence ID" value="MEY1660832.1"/>
    <property type="molecule type" value="Genomic_DNA"/>
</dbReference>
<sequence>MTLRLLSAPHLALGALLMSAALAGCDGGGPADPQPDRRIGVWTQQGDTQPVMVLEGTQRWHLLGVDDLQGQRWQTDSGDAVTLTGRVPSSDADWSHQATLTLDAADRLSVSGVDVLDGTWLRDDSAAWALDGQLDLAQQSLQAGDRVELVLEPVTPPNVRGGVLQRESLQVDADTSAQPFRLFLLPRQSGQPDRRLVATVYRDDKPVLSASSTTLKDRQPDPVNLTLLPLAAPLHHGEYHVEGDRAWFHDCQTDQDYALADNGGAEDVRQQWDGRRQADGSLLASVRGVLVDGTLHITQALDMRENGRCAQRTEASLTNTYWKLTQLDGAKLPGESASEPHLVLAGAEDDGALRAHGSLGCNRFFAAYELGDQHALRFAGVGATMMACIDGMATEQRYRSLFEQVRSYRLEGELLRLFDDQQNEIALFQSVYLF</sequence>
<dbReference type="PANTHER" id="PTHR35535:SF2">
    <property type="entry name" value="DUF306 DOMAIN-CONTAINING PROTEIN"/>
    <property type="match status" value="1"/>
</dbReference>
<protein>
    <submittedName>
        <fullName evidence="3">META domain-containing protein</fullName>
    </submittedName>
</protein>
<dbReference type="PANTHER" id="PTHR35535">
    <property type="entry name" value="HEAT SHOCK PROTEIN HSLJ"/>
    <property type="match status" value="1"/>
</dbReference>